<evidence type="ECO:0000313" key="2">
    <source>
        <dbReference type="EMBL" id="GIM78597.1"/>
    </source>
</evidence>
<comment type="caution">
    <text evidence="2">The sequence shown here is derived from an EMBL/GenBank/DDBJ whole genome shotgun (WGS) entry which is preliminary data.</text>
</comment>
<dbReference type="SUPFAM" id="SSF52540">
    <property type="entry name" value="P-loop containing nucleoside triphosphate hydrolases"/>
    <property type="match status" value="1"/>
</dbReference>
<dbReference type="PANTHER" id="PTHR43581">
    <property type="entry name" value="ATP/GTP PHOSPHATASE"/>
    <property type="match status" value="1"/>
</dbReference>
<dbReference type="GO" id="GO:0016887">
    <property type="term" value="F:ATP hydrolysis activity"/>
    <property type="evidence" value="ECO:0007669"/>
    <property type="project" value="InterPro"/>
</dbReference>
<evidence type="ECO:0000313" key="3">
    <source>
        <dbReference type="Proteomes" id="UP000681340"/>
    </source>
</evidence>
<dbReference type="Pfam" id="PF13304">
    <property type="entry name" value="AAA_21"/>
    <property type="match status" value="1"/>
</dbReference>
<sequence>MSNSGDFRSAINDLLSRVSHSAQSTTKYRDFEYLLATQLGIDQGDIYTAYISKAGNAAVRFSQSERARRARHLIALVDPPPSEAFSRSVDALLKAYIGHAVDDAEMLILSSGPNGWYVDSFVYTDSVLAPHLGPVANEYPGVKRIAMRSSRQKTSKARANQLRFIAIGPEDEIRGSFPLVVLRRDSWDDYHYRTTFGVEYFDAEGGRIPLGEVKILRRGQRDGQTPMPPGEFQSLGVEYCSLGQSYSYYESVKSLRPEVQRFFLRGLRDVVSNPKIRASFEDEPGFDTSLRRTGRATRALQDAVSLFTDKNAASLASGMRFAFHTDVGGEQFQIDFSFNQSADLPDRINAIIGYNGTGKTQLLSKIALIATGDLNQREQLSDSGIIENSESVRFGSVIAVSYSAFDTFVMPDAFWNQREAPLAHERLQRKGEVFGYTYCGLRRRAANDHQDTRAPRGLKSIDELTEEFSRALDLARQDDKRAVLLEALKIIGTEPSFGRTGLSDFRAREGTAWRQSFENLSTGHKIVLNIVTQVVGHSEPGSLVLLDEPESHLHPSLLAALLRAINVVLRRLDSFAIVATHSPVVLQEIPKRYVKILQRFGTKTSVVEPLTETFAENVGYLTTNVFHLDSTHTDYHAVLEMLAAKYPLEEIERIFDYEMSMQARAYVRSLQSRRPA</sequence>
<dbReference type="GO" id="GO:0005524">
    <property type="term" value="F:ATP binding"/>
    <property type="evidence" value="ECO:0007669"/>
    <property type="project" value="InterPro"/>
</dbReference>
<accession>A0A919VWQ3</accession>
<dbReference type="EMBL" id="BOQL01000076">
    <property type="protein sequence ID" value="GIM78597.1"/>
    <property type="molecule type" value="Genomic_DNA"/>
</dbReference>
<name>A0A919VWQ3_9ACTN</name>
<dbReference type="InterPro" id="IPR003959">
    <property type="entry name" value="ATPase_AAA_core"/>
</dbReference>
<dbReference type="InterPro" id="IPR051396">
    <property type="entry name" value="Bact_Antivir_Def_Nuclease"/>
</dbReference>
<dbReference type="RefSeq" id="WP_212993971.1">
    <property type="nucleotide sequence ID" value="NZ_BAABEA010000055.1"/>
</dbReference>
<organism evidence="2 3">
    <name type="scientific">Actinoplanes auranticolor</name>
    <dbReference type="NCBI Taxonomy" id="47988"/>
    <lineage>
        <taxon>Bacteria</taxon>
        <taxon>Bacillati</taxon>
        <taxon>Actinomycetota</taxon>
        <taxon>Actinomycetes</taxon>
        <taxon>Micromonosporales</taxon>
        <taxon>Micromonosporaceae</taxon>
        <taxon>Actinoplanes</taxon>
    </lineage>
</organism>
<dbReference type="InterPro" id="IPR027417">
    <property type="entry name" value="P-loop_NTPase"/>
</dbReference>
<proteinExistence type="predicted"/>
<feature type="domain" description="ATPase AAA-type core" evidence="1">
    <location>
        <begin position="480"/>
        <end position="586"/>
    </location>
</feature>
<dbReference type="Gene3D" id="3.40.50.300">
    <property type="entry name" value="P-loop containing nucleotide triphosphate hydrolases"/>
    <property type="match status" value="2"/>
</dbReference>
<dbReference type="AlphaFoldDB" id="A0A919VWQ3"/>
<dbReference type="PANTHER" id="PTHR43581:SF2">
    <property type="entry name" value="EXCINUCLEASE ATPASE SUBUNIT"/>
    <property type="match status" value="1"/>
</dbReference>
<reference evidence="2" key="1">
    <citation type="submission" date="2021-03" db="EMBL/GenBank/DDBJ databases">
        <title>Whole genome shotgun sequence of Actinoplanes auranticolor NBRC 12245.</title>
        <authorList>
            <person name="Komaki H."/>
            <person name="Tamura T."/>
        </authorList>
    </citation>
    <scope>NUCLEOTIDE SEQUENCE</scope>
    <source>
        <strain evidence="2">NBRC 12245</strain>
    </source>
</reference>
<evidence type="ECO:0000259" key="1">
    <source>
        <dbReference type="Pfam" id="PF13304"/>
    </source>
</evidence>
<dbReference type="Proteomes" id="UP000681340">
    <property type="component" value="Unassembled WGS sequence"/>
</dbReference>
<keyword evidence="3" id="KW-1185">Reference proteome</keyword>
<protein>
    <recommendedName>
        <fullName evidence="1">ATPase AAA-type core domain-containing protein</fullName>
    </recommendedName>
</protein>
<gene>
    <name evidence="2" type="ORF">Aau02nite_81640</name>
</gene>